<organism evidence="2 3">
    <name type="scientific">Cladophialophora psammophila CBS 110553</name>
    <dbReference type="NCBI Taxonomy" id="1182543"/>
    <lineage>
        <taxon>Eukaryota</taxon>
        <taxon>Fungi</taxon>
        <taxon>Dikarya</taxon>
        <taxon>Ascomycota</taxon>
        <taxon>Pezizomycotina</taxon>
        <taxon>Eurotiomycetes</taxon>
        <taxon>Chaetothyriomycetidae</taxon>
        <taxon>Chaetothyriales</taxon>
        <taxon>Herpotrichiellaceae</taxon>
        <taxon>Cladophialophora</taxon>
    </lineage>
</organism>
<evidence type="ECO:0000313" key="2">
    <source>
        <dbReference type="EMBL" id="EXJ76095.1"/>
    </source>
</evidence>
<dbReference type="Proteomes" id="UP000019471">
    <property type="component" value="Unassembled WGS sequence"/>
</dbReference>
<evidence type="ECO:0000256" key="1">
    <source>
        <dbReference type="SAM" id="MobiDB-lite"/>
    </source>
</evidence>
<dbReference type="AlphaFoldDB" id="W9XFI2"/>
<evidence type="ECO:0000313" key="3">
    <source>
        <dbReference type="Proteomes" id="UP000019471"/>
    </source>
</evidence>
<proteinExistence type="predicted"/>
<dbReference type="OrthoDB" id="4157530at2759"/>
<dbReference type="RefSeq" id="XP_007739412.1">
    <property type="nucleotide sequence ID" value="XM_007741222.1"/>
</dbReference>
<accession>W9XFI2</accession>
<comment type="caution">
    <text evidence="2">The sequence shown here is derived from an EMBL/GenBank/DDBJ whole genome shotgun (WGS) entry which is preliminary data.</text>
</comment>
<keyword evidence="3" id="KW-1185">Reference proteome</keyword>
<feature type="compositionally biased region" description="Polar residues" evidence="1">
    <location>
        <begin position="400"/>
        <end position="412"/>
    </location>
</feature>
<feature type="region of interest" description="Disordered" evidence="1">
    <location>
        <begin position="362"/>
        <end position="424"/>
    </location>
</feature>
<dbReference type="EMBL" id="AMGX01000001">
    <property type="protein sequence ID" value="EXJ76095.1"/>
    <property type="molecule type" value="Genomic_DNA"/>
</dbReference>
<sequence>MDFLLDAFKTLLHRYLGHQLTGVTSSEKRALEKHLAKSSERCSLAIVNYNVLEEDFENLHGIGTGPWLVPKICETYGFNDLHKIDKSWPLRRGVKRKKGYKGTGEFLIWGSVPGDPVTVLAYEEAVRLMDEMKSLSSVNYASGVAVSRCLNNVPPKYKAVVARKLLHAYRIPGYAKDRHFESFVRGIYGDPPNSSDLDARLDEINLGHVLNGSSSAKPVKSLRSMRNAKKVRMPVAIPAKHRQPAPSPIPGEDIQSLLDTQLAEMGSEFGVTAELFDSSTSPWSGTTGPNLGRQKAPEYDSDHGINWHSDPGRFNTNSSVKEKKEAMNIFDGISETQTHEHIAQANNHEIDAFSRELLAYAAIPTPSPPPDLTEKQGKGQEATSDETAEFDSVNKIDGQFTETEQESLPNQRSTASHPEITSSSSSIVIDLTSEETNQHHTSEKVTVVKDIRRFKAKELQQRRKITKIQATSTSTLRKVGIQVANSQRAHSDSTTAQVDASIPNNRAKERNNECDDDEIRIIAERSHHHRRHIRRTTRTKTRTVITIRSRSVSEGVVFNRR</sequence>
<dbReference type="GeneID" id="19185339"/>
<protein>
    <submittedName>
        <fullName evidence="2">Uncharacterized protein</fullName>
    </submittedName>
</protein>
<name>W9XFI2_9EURO</name>
<feature type="compositionally biased region" description="Low complexity" evidence="1">
    <location>
        <begin position="413"/>
        <end position="424"/>
    </location>
</feature>
<gene>
    <name evidence="2" type="ORF">A1O5_00603</name>
</gene>
<dbReference type="HOGENOM" id="CLU_485708_0_0_1"/>
<reference evidence="2 3" key="1">
    <citation type="submission" date="2013-03" db="EMBL/GenBank/DDBJ databases">
        <title>The Genome Sequence of Cladophialophora psammophila CBS 110553.</title>
        <authorList>
            <consortium name="The Broad Institute Genomics Platform"/>
            <person name="Cuomo C."/>
            <person name="de Hoog S."/>
            <person name="Gorbushina A."/>
            <person name="Walker B."/>
            <person name="Young S.K."/>
            <person name="Zeng Q."/>
            <person name="Gargeya S."/>
            <person name="Fitzgerald M."/>
            <person name="Haas B."/>
            <person name="Abouelleil A."/>
            <person name="Allen A.W."/>
            <person name="Alvarado L."/>
            <person name="Arachchi H.M."/>
            <person name="Berlin A.M."/>
            <person name="Chapman S.B."/>
            <person name="Gainer-Dewar J."/>
            <person name="Goldberg J."/>
            <person name="Griggs A."/>
            <person name="Gujja S."/>
            <person name="Hansen M."/>
            <person name="Howarth C."/>
            <person name="Imamovic A."/>
            <person name="Ireland A."/>
            <person name="Larimer J."/>
            <person name="McCowan C."/>
            <person name="Murphy C."/>
            <person name="Pearson M."/>
            <person name="Poon T.W."/>
            <person name="Priest M."/>
            <person name="Roberts A."/>
            <person name="Saif S."/>
            <person name="Shea T."/>
            <person name="Sisk P."/>
            <person name="Sykes S."/>
            <person name="Wortman J."/>
            <person name="Nusbaum C."/>
            <person name="Birren B."/>
        </authorList>
    </citation>
    <scope>NUCLEOTIDE SEQUENCE [LARGE SCALE GENOMIC DNA]</scope>
    <source>
        <strain evidence="2 3">CBS 110553</strain>
    </source>
</reference>